<keyword evidence="3" id="KW-1185">Reference proteome</keyword>
<accession>A0A7W7H2V9</accession>
<comment type="caution">
    <text evidence="2">The sequence shown here is derived from an EMBL/GenBank/DDBJ whole genome shotgun (WGS) entry which is preliminary data.</text>
</comment>
<sequence length="101" mass="10244">MVTARDPRTATRSLLLVLALALTAVLGVQVATRAVSHATNGVSAVAVEHVPHSEVTADVVVRPNTPLPATAGSPVADRASSLQDQHAADVRGSRAPPAIAV</sequence>
<dbReference type="AlphaFoldDB" id="A0A7W7H2V9"/>
<gene>
    <name evidence="2" type="ORF">BJY16_006372</name>
</gene>
<feature type="region of interest" description="Disordered" evidence="1">
    <location>
        <begin position="64"/>
        <end position="101"/>
    </location>
</feature>
<dbReference type="EMBL" id="JACHNB010000001">
    <property type="protein sequence ID" value="MBB4742913.1"/>
    <property type="molecule type" value="Genomic_DNA"/>
</dbReference>
<dbReference type="RefSeq" id="WP_185043214.1">
    <property type="nucleotide sequence ID" value="NZ_BAABFG010000005.1"/>
</dbReference>
<dbReference type="Proteomes" id="UP000546162">
    <property type="component" value="Unassembled WGS sequence"/>
</dbReference>
<evidence type="ECO:0000313" key="2">
    <source>
        <dbReference type="EMBL" id="MBB4742913.1"/>
    </source>
</evidence>
<protein>
    <submittedName>
        <fullName evidence="2">Uncharacterized protein</fullName>
    </submittedName>
</protein>
<reference evidence="2 3" key="1">
    <citation type="submission" date="2020-08" db="EMBL/GenBank/DDBJ databases">
        <title>Sequencing the genomes of 1000 actinobacteria strains.</title>
        <authorList>
            <person name="Klenk H.-P."/>
        </authorList>
    </citation>
    <scope>NUCLEOTIDE SEQUENCE [LARGE SCALE GENOMIC DNA]</scope>
    <source>
        <strain evidence="2 3">DSM 45809</strain>
    </source>
</reference>
<name>A0A7W7H2V9_9ACTN</name>
<evidence type="ECO:0000256" key="1">
    <source>
        <dbReference type="SAM" id="MobiDB-lite"/>
    </source>
</evidence>
<proteinExistence type="predicted"/>
<evidence type="ECO:0000313" key="3">
    <source>
        <dbReference type="Proteomes" id="UP000546162"/>
    </source>
</evidence>
<organism evidence="2 3">
    <name type="scientific">Actinoplanes octamycinicus</name>
    <dbReference type="NCBI Taxonomy" id="135948"/>
    <lineage>
        <taxon>Bacteria</taxon>
        <taxon>Bacillati</taxon>
        <taxon>Actinomycetota</taxon>
        <taxon>Actinomycetes</taxon>
        <taxon>Micromonosporales</taxon>
        <taxon>Micromonosporaceae</taxon>
        <taxon>Actinoplanes</taxon>
    </lineage>
</organism>